<evidence type="ECO:0000313" key="2">
    <source>
        <dbReference type="EMBL" id="TKB48381.1"/>
    </source>
</evidence>
<gene>
    <name evidence="2" type="ORF">FCL40_11740</name>
</gene>
<dbReference type="PANTHER" id="PTHR30203">
    <property type="entry name" value="OUTER MEMBRANE CATION EFFLUX PROTEIN"/>
    <property type="match status" value="1"/>
</dbReference>
<dbReference type="SUPFAM" id="SSF56954">
    <property type="entry name" value="Outer membrane efflux proteins (OEP)"/>
    <property type="match status" value="1"/>
</dbReference>
<proteinExistence type="predicted"/>
<dbReference type="PANTHER" id="PTHR30203:SF24">
    <property type="entry name" value="BLR4935 PROTEIN"/>
    <property type="match status" value="1"/>
</dbReference>
<keyword evidence="3" id="KW-1185">Reference proteome</keyword>
<keyword evidence="1" id="KW-0732">Signal</keyword>
<dbReference type="InterPro" id="IPR010131">
    <property type="entry name" value="MdtP/NodT-like"/>
</dbReference>
<dbReference type="RefSeq" id="WP_136853492.1">
    <property type="nucleotide sequence ID" value="NZ_SWCI01000007.1"/>
</dbReference>
<dbReference type="AlphaFoldDB" id="A0A4U1BBR1"/>
<dbReference type="GO" id="GO:0015562">
    <property type="term" value="F:efflux transmembrane transporter activity"/>
    <property type="evidence" value="ECO:0007669"/>
    <property type="project" value="InterPro"/>
</dbReference>
<organism evidence="2 3">
    <name type="scientific">Ferrimonas sediminicola</name>
    <dbReference type="NCBI Taxonomy" id="2569538"/>
    <lineage>
        <taxon>Bacteria</taxon>
        <taxon>Pseudomonadati</taxon>
        <taxon>Pseudomonadota</taxon>
        <taxon>Gammaproteobacteria</taxon>
        <taxon>Alteromonadales</taxon>
        <taxon>Ferrimonadaceae</taxon>
        <taxon>Ferrimonas</taxon>
    </lineage>
</organism>
<feature type="signal peptide" evidence="1">
    <location>
        <begin position="1"/>
        <end position="22"/>
    </location>
</feature>
<reference evidence="2 3" key="1">
    <citation type="submission" date="2019-04" db="EMBL/GenBank/DDBJ databases">
        <authorList>
            <person name="Hwang J.C."/>
        </authorList>
    </citation>
    <scope>NUCLEOTIDE SEQUENCE [LARGE SCALE GENOMIC DNA]</scope>
    <source>
        <strain evidence="2 3">IMCC35001</strain>
    </source>
</reference>
<dbReference type="EMBL" id="SWCI01000007">
    <property type="protein sequence ID" value="TKB48381.1"/>
    <property type="molecule type" value="Genomic_DNA"/>
</dbReference>
<comment type="caution">
    <text evidence="2">The sequence shown here is derived from an EMBL/GenBank/DDBJ whole genome shotgun (WGS) entry which is preliminary data.</text>
</comment>
<feature type="chain" id="PRO_5020838140" evidence="1">
    <location>
        <begin position="23"/>
        <end position="407"/>
    </location>
</feature>
<accession>A0A4U1BBR1</accession>
<evidence type="ECO:0000256" key="1">
    <source>
        <dbReference type="SAM" id="SignalP"/>
    </source>
</evidence>
<dbReference type="Gene3D" id="1.20.1600.10">
    <property type="entry name" value="Outer membrane efflux proteins (OEP)"/>
    <property type="match status" value="1"/>
</dbReference>
<name>A0A4U1BBR1_9GAMM</name>
<dbReference type="Proteomes" id="UP000305674">
    <property type="component" value="Unassembled WGS sequence"/>
</dbReference>
<protein>
    <submittedName>
        <fullName evidence="2">TolC family protein</fullName>
    </submittedName>
</protein>
<evidence type="ECO:0000313" key="3">
    <source>
        <dbReference type="Proteomes" id="UP000305674"/>
    </source>
</evidence>
<sequence length="407" mass="44721">MHLMIRTALMAVTLGTATVAQAELWSDFARQALERLAALPELQAKHAELELANLAAGTADQPLYNPDLSLELESLGADGAKEEITLGLSQTVDWSDKRDYRARLAQLSALQALAEYRQSRNHALARLLIAWVNLDQARSLSRYAGEQQQRTRAMLELAERMVRVGELAPLDRQLITLELARMTGNLADARQQQAQARAEVRLSGGSPDLALPAWSASFPLPSTDVSPQLPALKGAYQGVLAARAGLALARTEAKADPTLSVGAITDGDDTSLQLGISVPLNIRNRYQGEIAQANQAIIVAEKQFLDASRTLAITLESLAERYQAVSRAYQSWQRLTRDSLQSSETLLQTLWREGELPTSQYLQSQQQLTDTRATGAELAAQQRTLWIEMMAQRGELETWLVSQAQAQ</sequence>
<dbReference type="OrthoDB" id="5801460at2"/>